<evidence type="ECO:0000256" key="7">
    <source>
        <dbReference type="PIRNR" id="PIRNR036427"/>
    </source>
</evidence>
<accession>A0AAE3DFH9</accession>
<gene>
    <name evidence="9" type="primary">cobI</name>
    <name evidence="9" type="ORF">LKD37_07040</name>
</gene>
<evidence type="ECO:0000259" key="8">
    <source>
        <dbReference type="Pfam" id="PF00590"/>
    </source>
</evidence>
<comment type="similarity">
    <text evidence="2 7">Belongs to the precorrin methyltransferase family.</text>
</comment>
<dbReference type="EMBL" id="JAJEPW010000016">
    <property type="protein sequence ID" value="MCC2129274.1"/>
    <property type="molecule type" value="Genomic_DNA"/>
</dbReference>
<dbReference type="GO" id="GO:0030788">
    <property type="term" value="F:precorrin-2 C20-methyltransferase activity"/>
    <property type="evidence" value="ECO:0007669"/>
    <property type="project" value="UniProtKB-EC"/>
</dbReference>
<keyword evidence="6" id="KW-0949">S-adenosyl-L-methionine</keyword>
<dbReference type="GO" id="GO:0032259">
    <property type="term" value="P:methylation"/>
    <property type="evidence" value="ECO:0007669"/>
    <property type="project" value="UniProtKB-KW"/>
</dbReference>
<evidence type="ECO:0000313" key="9">
    <source>
        <dbReference type="EMBL" id="MCC2129274.1"/>
    </source>
</evidence>
<dbReference type="Proteomes" id="UP001199319">
    <property type="component" value="Unassembled WGS sequence"/>
</dbReference>
<keyword evidence="10" id="KW-1185">Reference proteome</keyword>
<evidence type="ECO:0000256" key="4">
    <source>
        <dbReference type="ARBA" id="ARBA00022603"/>
    </source>
</evidence>
<dbReference type="Gene3D" id="3.40.1010.10">
    <property type="entry name" value="Cobalt-precorrin-4 Transmethylase, Domain 1"/>
    <property type="match status" value="1"/>
</dbReference>
<feature type="domain" description="Tetrapyrrole methylase" evidence="8">
    <location>
        <begin position="7"/>
        <end position="215"/>
    </location>
</feature>
<dbReference type="Pfam" id="PF00590">
    <property type="entry name" value="TP_methylase"/>
    <property type="match status" value="1"/>
</dbReference>
<sequence>MEKQGVFYAVSVGPGDPELLTRQACRVLTDCDVVAAPRMKSGRMLALDIAAGAVDMQGKTILPLDFTMARDAAVREDSYRTAAAAIETALAAGQDVAMVNLGDVSVYATAYYILERIRSDGFKTVMCSGVTSFCAVAARLGRSLTRMDEPLHILPGSADLDSALALPGTKVIMKSGKAIHETAAALERRGMAANAGMVADCGLETEQVYTDLRQLPEEISYFATIVAD</sequence>
<dbReference type="InterPro" id="IPR012382">
    <property type="entry name" value="CobI/CbiL"/>
</dbReference>
<dbReference type="PANTHER" id="PTHR43467:SF2">
    <property type="entry name" value="COBALT-PRECORRIN-2 C(20)-METHYLTRANSFERASE"/>
    <property type="match status" value="1"/>
</dbReference>
<comment type="caution">
    <text evidence="9">The sequence shown here is derived from an EMBL/GenBank/DDBJ whole genome shotgun (WGS) entry which is preliminary data.</text>
</comment>
<comment type="pathway">
    <text evidence="1">Cofactor biosynthesis; adenosylcobalamin biosynthesis.</text>
</comment>
<dbReference type="RefSeq" id="WP_302928554.1">
    <property type="nucleotide sequence ID" value="NZ_JAJEPW010000016.1"/>
</dbReference>
<dbReference type="AlphaFoldDB" id="A0AAE3DFH9"/>
<protein>
    <submittedName>
        <fullName evidence="9">Precorrin-2 C(20)-methyltransferase</fullName>
        <ecNumber evidence="9">2.1.1.130</ecNumber>
    </submittedName>
</protein>
<dbReference type="EC" id="2.1.1.130" evidence="9"/>
<reference evidence="9" key="1">
    <citation type="submission" date="2021-10" db="EMBL/GenBank/DDBJ databases">
        <title>Anaerobic single-cell dispensing facilitates the cultivation of human gut bacteria.</title>
        <authorList>
            <person name="Afrizal A."/>
        </authorList>
    </citation>
    <scope>NUCLEOTIDE SEQUENCE</scope>
    <source>
        <strain evidence="9">CLA-AA-H272</strain>
    </source>
</reference>
<dbReference type="PIRSF" id="PIRSF036427">
    <property type="entry name" value="Precrrn-2_mtase"/>
    <property type="match status" value="1"/>
</dbReference>
<dbReference type="Gene3D" id="3.30.950.10">
    <property type="entry name" value="Methyltransferase, Cobalt-precorrin-4 Transmethylase, Domain 2"/>
    <property type="match status" value="1"/>
</dbReference>
<name>A0AAE3DFH9_9FIRM</name>
<dbReference type="InterPro" id="IPR000878">
    <property type="entry name" value="4pyrrol_Mease"/>
</dbReference>
<dbReference type="InterPro" id="IPR014776">
    <property type="entry name" value="4pyrrole_Mease_sub2"/>
</dbReference>
<evidence type="ECO:0000256" key="3">
    <source>
        <dbReference type="ARBA" id="ARBA00022573"/>
    </source>
</evidence>
<dbReference type="GO" id="GO:0009236">
    <property type="term" value="P:cobalamin biosynthetic process"/>
    <property type="evidence" value="ECO:0007669"/>
    <property type="project" value="UniProtKB-UniRule"/>
</dbReference>
<keyword evidence="5 9" id="KW-0808">Transferase</keyword>
<dbReference type="InterPro" id="IPR006364">
    <property type="entry name" value="CobI/CbiL/CobIJ_dom"/>
</dbReference>
<dbReference type="NCBIfam" id="TIGR01467">
    <property type="entry name" value="cobI_cbiL"/>
    <property type="match status" value="1"/>
</dbReference>
<evidence type="ECO:0000256" key="1">
    <source>
        <dbReference type="ARBA" id="ARBA00004953"/>
    </source>
</evidence>
<evidence type="ECO:0000256" key="6">
    <source>
        <dbReference type="ARBA" id="ARBA00022691"/>
    </source>
</evidence>
<organism evidence="9 10">
    <name type="scientific">Brotocaccenecus cirricatena</name>
    <dbReference type="NCBI Taxonomy" id="3064195"/>
    <lineage>
        <taxon>Bacteria</taxon>
        <taxon>Bacillati</taxon>
        <taxon>Bacillota</taxon>
        <taxon>Clostridia</taxon>
        <taxon>Eubacteriales</taxon>
        <taxon>Oscillospiraceae</taxon>
        <taxon>Brotocaccenecus</taxon>
    </lineage>
</organism>
<dbReference type="InterPro" id="IPR014777">
    <property type="entry name" value="4pyrrole_Mease_sub1"/>
</dbReference>
<dbReference type="InterPro" id="IPR035996">
    <property type="entry name" value="4pyrrol_Methylase_sf"/>
</dbReference>
<evidence type="ECO:0000256" key="2">
    <source>
        <dbReference type="ARBA" id="ARBA00005879"/>
    </source>
</evidence>
<evidence type="ECO:0000313" key="10">
    <source>
        <dbReference type="Proteomes" id="UP001199319"/>
    </source>
</evidence>
<proteinExistence type="inferred from homology"/>
<keyword evidence="4 9" id="KW-0489">Methyltransferase</keyword>
<dbReference type="PANTHER" id="PTHR43467">
    <property type="entry name" value="COBALT-PRECORRIN-2 C(20)-METHYLTRANSFERASE"/>
    <property type="match status" value="1"/>
</dbReference>
<keyword evidence="3" id="KW-0169">Cobalamin biosynthesis</keyword>
<dbReference type="CDD" id="cd11645">
    <property type="entry name" value="Precorrin_2_C20_MT"/>
    <property type="match status" value="1"/>
</dbReference>
<dbReference type="SUPFAM" id="SSF53790">
    <property type="entry name" value="Tetrapyrrole methylase"/>
    <property type="match status" value="1"/>
</dbReference>
<evidence type="ECO:0000256" key="5">
    <source>
        <dbReference type="ARBA" id="ARBA00022679"/>
    </source>
</evidence>